<evidence type="ECO:0000256" key="1">
    <source>
        <dbReference type="ARBA" id="ARBA00001933"/>
    </source>
</evidence>
<evidence type="ECO:0000256" key="7">
    <source>
        <dbReference type="RuleBase" id="RU000382"/>
    </source>
</evidence>
<gene>
    <name evidence="9" type="ORF">TrVE_jg1561</name>
</gene>
<feature type="modified residue" description="N6-(pyridoxal phosphate)lysine" evidence="6">
    <location>
        <position position="296"/>
    </location>
</feature>
<comment type="cofactor">
    <cofactor evidence="1 6 7">
        <name>pyridoxal 5'-phosphate</name>
        <dbReference type="ChEBI" id="CHEBI:597326"/>
    </cofactor>
</comment>
<dbReference type="EMBL" id="BRXX01000503">
    <property type="protein sequence ID" value="GMI14674.1"/>
    <property type="molecule type" value="Genomic_DNA"/>
</dbReference>
<keyword evidence="10" id="KW-1185">Reference proteome</keyword>
<dbReference type="SUPFAM" id="SSF53383">
    <property type="entry name" value="PLP-dependent transferases"/>
    <property type="match status" value="1"/>
</dbReference>
<keyword evidence="3" id="KW-0210">Decarboxylase</keyword>
<protein>
    <submittedName>
        <fullName evidence="9">Uncharacterized protein</fullName>
    </submittedName>
</protein>
<name>A0A9W7KX36_9STRA</name>
<evidence type="ECO:0000256" key="4">
    <source>
        <dbReference type="ARBA" id="ARBA00022898"/>
    </source>
</evidence>
<evidence type="ECO:0000313" key="9">
    <source>
        <dbReference type="EMBL" id="GMI14674.1"/>
    </source>
</evidence>
<accession>A0A9W7KX36</accession>
<dbReference type="PANTHER" id="PTHR45677:SF8">
    <property type="entry name" value="CYSTEINE SULFINIC ACID DECARBOXYLASE"/>
    <property type="match status" value="1"/>
</dbReference>
<evidence type="ECO:0000313" key="10">
    <source>
        <dbReference type="Proteomes" id="UP001165160"/>
    </source>
</evidence>
<feature type="chain" id="PRO_5040731819" evidence="8">
    <location>
        <begin position="20"/>
        <end position="462"/>
    </location>
</feature>
<evidence type="ECO:0000256" key="2">
    <source>
        <dbReference type="ARBA" id="ARBA00009533"/>
    </source>
</evidence>
<evidence type="ECO:0000256" key="3">
    <source>
        <dbReference type="ARBA" id="ARBA00022793"/>
    </source>
</evidence>
<evidence type="ECO:0000256" key="6">
    <source>
        <dbReference type="PIRSR" id="PIRSR602129-50"/>
    </source>
</evidence>
<dbReference type="AlphaFoldDB" id="A0A9W7KX36"/>
<keyword evidence="4 6" id="KW-0663">Pyridoxal phosphate</keyword>
<comment type="similarity">
    <text evidence="2 7">Belongs to the group II decarboxylase family.</text>
</comment>
<evidence type="ECO:0000256" key="5">
    <source>
        <dbReference type="ARBA" id="ARBA00023239"/>
    </source>
</evidence>
<sequence>MSSATVGLLAFCLSCTSWAALTLRRNIILSTSSSSSISSSSLASLQSSNLLLAAVEKLTKELESNPSHHCFDASLWARIEGLPRKLPTHGIGGLKALSILEPIVLGGRARLDDPGFFAHMDPPANIESVAASLWQVGTNQNLLHPDVAPSARLLQKIVIKWLAEFFSCDGGHFTSGSTVANLTAIWAAREVKKIKRVVASKNSHNSVKKAADILGLDFVAVNDISADCSTLDLSDACLVLTAGTTSSGEIEPLERFGSAWVHCDAAWNGPMRLSRKHGMRLDGIEDCDSVVFSCHKWLFQPKGCGVVLWKNSEKAEEKIAYGAGYLATPTVGVGGSQPATVVPLLCTLLAWGQDGVAERIDRGVENARNLARLVSSDSRFELWTGNGGRGEEGVVLWRRRDVGMENDRDIAGRVRDRMKEEGAFVSLSGGGAKGWWFRSVAANDHIDVDYFWEAVVRAAAAV</sequence>
<dbReference type="Gene3D" id="3.40.640.10">
    <property type="entry name" value="Type I PLP-dependent aspartate aminotransferase-like (Major domain)"/>
    <property type="match status" value="1"/>
</dbReference>
<dbReference type="PANTHER" id="PTHR45677">
    <property type="entry name" value="GLUTAMATE DECARBOXYLASE-RELATED"/>
    <property type="match status" value="1"/>
</dbReference>
<dbReference type="GO" id="GO:0016831">
    <property type="term" value="F:carboxy-lyase activity"/>
    <property type="evidence" value="ECO:0007669"/>
    <property type="project" value="UniProtKB-KW"/>
</dbReference>
<dbReference type="GO" id="GO:0030170">
    <property type="term" value="F:pyridoxal phosphate binding"/>
    <property type="evidence" value="ECO:0007669"/>
    <property type="project" value="InterPro"/>
</dbReference>
<feature type="signal peptide" evidence="8">
    <location>
        <begin position="1"/>
        <end position="19"/>
    </location>
</feature>
<dbReference type="GO" id="GO:0019752">
    <property type="term" value="P:carboxylic acid metabolic process"/>
    <property type="evidence" value="ECO:0007669"/>
    <property type="project" value="InterPro"/>
</dbReference>
<organism evidence="9 10">
    <name type="scientific">Triparma verrucosa</name>
    <dbReference type="NCBI Taxonomy" id="1606542"/>
    <lineage>
        <taxon>Eukaryota</taxon>
        <taxon>Sar</taxon>
        <taxon>Stramenopiles</taxon>
        <taxon>Ochrophyta</taxon>
        <taxon>Bolidophyceae</taxon>
        <taxon>Parmales</taxon>
        <taxon>Triparmaceae</taxon>
        <taxon>Triparma</taxon>
    </lineage>
</organism>
<dbReference type="GO" id="GO:0005737">
    <property type="term" value="C:cytoplasm"/>
    <property type="evidence" value="ECO:0007669"/>
    <property type="project" value="TreeGrafter"/>
</dbReference>
<keyword evidence="5 7" id="KW-0456">Lyase</keyword>
<keyword evidence="8" id="KW-0732">Signal</keyword>
<proteinExistence type="inferred from homology"/>
<comment type="caution">
    <text evidence="9">The sequence shown here is derived from an EMBL/GenBank/DDBJ whole genome shotgun (WGS) entry which is preliminary data.</text>
</comment>
<dbReference type="Pfam" id="PF00282">
    <property type="entry name" value="Pyridoxal_deC"/>
    <property type="match status" value="1"/>
</dbReference>
<dbReference type="InterPro" id="IPR002129">
    <property type="entry name" value="PyrdxlP-dep_de-COase"/>
</dbReference>
<dbReference type="InterPro" id="IPR015424">
    <property type="entry name" value="PyrdxlP-dep_Trfase"/>
</dbReference>
<dbReference type="InterPro" id="IPR015422">
    <property type="entry name" value="PyrdxlP-dep_Trfase_small"/>
</dbReference>
<reference evidence="10" key="1">
    <citation type="journal article" date="2023" name="Commun. Biol.">
        <title>Genome analysis of Parmales, the sister group of diatoms, reveals the evolutionary specialization of diatoms from phago-mixotrophs to photoautotrophs.</title>
        <authorList>
            <person name="Ban H."/>
            <person name="Sato S."/>
            <person name="Yoshikawa S."/>
            <person name="Yamada K."/>
            <person name="Nakamura Y."/>
            <person name="Ichinomiya M."/>
            <person name="Sato N."/>
            <person name="Blanc-Mathieu R."/>
            <person name="Endo H."/>
            <person name="Kuwata A."/>
            <person name="Ogata H."/>
        </authorList>
    </citation>
    <scope>NUCLEOTIDE SEQUENCE [LARGE SCALE GENOMIC DNA]</scope>
    <source>
        <strain evidence="10">NIES 3699</strain>
    </source>
</reference>
<dbReference type="InterPro" id="IPR015421">
    <property type="entry name" value="PyrdxlP-dep_Trfase_major"/>
</dbReference>
<evidence type="ECO:0000256" key="8">
    <source>
        <dbReference type="SAM" id="SignalP"/>
    </source>
</evidence>
<dbReference type="Gene3D" id="3.90.1150.10">
    <property type="entry name" value="Aspartate Aminotransferase, domain 1"/>
    <property type="match status" value="1"/>
</dbReference>
<dbReference type="Proteomes" id="UP001165160">
    <property type="component" value="Unassembled WGS sequence"/>
</dbReference>